<feature type="domain" description="Xylose isomerase-like TIM barrel" evidence="1">
    <location>
        <begin position="13"/>
        <end position="231"/>
    </location>
</feature>
<keyword evidence="3" id="KW-1185">Reference proteome</keyword>
<dbReference type="Gene3D" id="3.20.20.150">
    <property type="entry name" value="Divalent-metal-dependent TIM barrel enzymes"/>
    <property type="match status" value="1"/>
</dbReference>
<proteinExistence type="predicted"/>
<dbReference type="Proteomes" id="UP001484535">
    <property type="component" value="Unassembled WGS sequence"/>
</dbReference>
<gene>
    <name evidence="2" type="ORF">ABDJ38_05805</name>
</gene>
<comment type="caution">
    <text evidence="2">The sequence shown here is derived from an EMBL/GenBank/DDBJ whole genome shotgun (WGS) entry which is preliminary data.</text>
</comment>
<accession>A0ABV0CVF4</accession>
<dbReference type="PANTHER" id="PTHR12110">
    <property type="entry name" value="HYDROXYPYRUVATE ISOMERASE"/>
    <property type="match status" value="1"/>
</dbReference>
<organism evidence="2 3">
    <name type="scientific">Aurantiacibacter flavus</name>
    <dbReference type="NCBI Taxonomy" id="3145232"/>
    <lineage>
        <taxon>Bacteria</taxon>
        <taxon>Pseudomonadati</taxon>
        <taxon>Pseudomonadota</taxon>
        <taxon>Alphaproteobacteria</taxon>
        <taxon>Sphingomonadales</taxon>
        <taxon>Erythrobacteraceae</taxon>
        <taxon>Aurantiacibacter</taxon>
    </lineage>
</organism>
<keyword evidence="2" id="KW-0413">Isomerase</keyword>
<dbReference type="GO" id="GO:0016853">
    <property type="term" value="F:isomerase activity"/>
    <property type="evidence" value="ECO:0007669"/>
    <property type="project" value="UniProtKB-KW"/>
</dbReference>
<evidence type="ECO:0000259" key="1">
    <source>
        <dbReference type="Pfam" id="PF01261"/>
    </source>
</evidence>
<dbReference type="Pfam" id="PF01261">
    <property type="entry name" value="AP_endonuc_2"/>
    <property type="match status" value="1"/>
</dbReference>
<dbReference type="RefSeq" id="WP_346784131.1">
    <property type="nucleotide sequence ID" value="NZ_JBDLBR010000002.1"/>
</dbReference>
<sequence>MARELGLNYAGTLRRARELGYTHFGFPLGAQSPRHDAPRDPVEVAELCRHAGLAVGTVRLAYAPDYGRQMQLARSLGARIVAQSAADVFFTGPTPGETTRAAFEDWMLRLESMAQAARDEGVRLVYHSHDWDHVPLDGKTPLELIAEDFAPGEVDFEIDIGWAAVAGVDPLALVRDLGPRVLSLHLKDVDRSCLANHCRRFVAPGEGDLSYSELMPQIRELSHAIGYVEVDDPVDGLRSAARAAQTLRSSLATR</sequence>
<dbReference type="SUPFAM" id="SSF51658">
    <property type="entry name" value="Xylose isomerase-like"/>
    <property type="match status" value="1"/>
</dbReference>
<dbReference type="PANTHER" id="PTHR12110:SF41">
    <property type="entry name" value="INOSOSE DEHYDRATASE"/>
    <property type="match status" value="1"/>
</dbReference>
<dbReference type="EMBL" id="JBDLBR010000002">
    <property type="protein sequence ID" value="MEN7536680.1"/>
    <property type="molecule type" value="Genomic_DNA"/>
</dbReference>
<reference evidence="2 3" key="1">
    <citation type="submission" date="2024-05" db="EMBL/GenBank/DDBJ databases">
        <authorList>
            <person name="Park S."/>
        </authorList>
    </citation>
    <scope>NUCLEOTIDE SEQUENCE [LARGE SCALE GENOMIC DNA]</scope>
    <source>
        <strain evidence="2 3">DGU5</strain>
    </source>
</reference>
<dbReference type="InterPro" id="IPR050312">
    <property type="entry name" value="IolE/XylAMocC-like"/>
</dbReference>
<evidence type="ECO:0000313" key="2">
    <source>
        <dbReference type="EMBL" id="MEN7536680.1"/>
    </source>
</evidence>
<dbReference type="InterPro" id="IPR036237">
    <property type="entry name" value="Xyl_isomerase-like_sf"/>
</dbReference>
<name>A0ABV0CVF4_9SPHN</name>
<protein>
    <submittedName>
        <fullName evidence="2">Sugar phosphate isomerase/epimerase</fullName>
    </submittedName>
</protein>
<dbReference type="InterPro" id="IPR013022">
    <property type="entry name" value="Xyl_isomerase-like_TIM-brl"/>
</dbReference>
<evidence type="ECO:0000313" key="3">
    <source>
        <dbReference type="Proteomes" id="UP001484535"/>
    </source>
</evidence>